<keyword evidence="1" id="KW-0732">Signal</keyword>
<gene>
    <name evidence="3" type="primary">LOC131805353</name>
</gene>
<reference evidence="3" key="1">
    <citation type="submission" date="2025-08" db="UniProtKB">
        <authorList>
            <consortium name="RefSeq"/>
        </authorList>
    </citation>
    <scope>IDENTIFICATION</scope>
    <source>
        <strain evidence="3">Aabys</strain>
        <tissue evidence="3">Whole body</tissue>
    </source>
</reference>
<dbReference type="InterPro" id="IPR006601">
    <property type="entry name" value="Uncharacterised_DM11_DROME"/>
</dbReference>
<feature type="chain" id="PRO_5047472890" evidence="1">
    <location>
        <begin position="20"/>
        <end position="200"/>
    </location>
</feature>
<organism evidence="2 3">
    <name type="scientific">Musca domestica</name>
    <name type="common">House fly</name>
    <dbReference type="NCBI Taxonomy" id="7370"/>
    <lineage>
        <taxon>Eukaryota</taxon>
        <taxon>Metazoa</taxon>
        <taxon>Ecdysozoa</taxon>
        <taxon>Arthropoda</taxon>
        <taxon>Hexapoda</taxon>
        <taxon>Insecta</taxon>
        <taxon>Pterygota</taxon>
        <taxon>Neoptera</taxon>
        <taxon>Endopterygota</taxon>
        <taxon>Diptera</taxon>
        <taxon>Brachycera</taxon>
        <taxon>Muscomorpha</taxon>
        <taxon>Muscoidea</taxon>
        <taxon>Muscidae</taxon>
        <taxon>Musca</taxon>
    </lineage>
</organism>
<dbReference type="SMART" id="SM00675">
    <property type="entry name" value="DM11"/>
    <property type="match status" value="1"/>
</dbReference>
<protein>
    <submittedName>
        <fullName evidence="3">Uncharacterized protein LOC131805353</fullName>
    </submittedName>
</protein>
<sequence>MIDLSSNLLISLVSILSNASPVSFALYEFILANDEVFDNCPQIPGNRGIHDLFDMANVTLVYSEGRVTIGGSGVCNWEGMQPNDRIRSRAELLKYHRGTWQPTPLSSATNNFCETLFDPTSLTYHMWGRHIVESERKCVSNYGHIYHYCHFMVDTVLEFPWNIEGRHKLVYRSRAYDSTSNRPRPKEICIQVFGEFIKVK</sequence>
<dbReference type="RefSeq" id="XP_058984445.1">
    <property type="nucleotide sequence ID" value="XM_059128462.1"/>
</dbReference>
<accession>A0ABM3VF84</accession>
<dbReference type="GeneID" id="131805353"/>
<evidence type="ECO:0000313" key="3">
    <source>
        <dbReference type="RefSeq" id="XP_058984445.1"/>
    </source>
</evidence>
<evidence type="ECO:0000256" key="1">
    <source>
        <dbReference type="SAM" id="SignalP"/>
    </source>
</evidence>
<evidence type="ECO:0000313" key="2">
    <source>
        <dbReference type="Proteomes" id="UP001652621"/>
    </source>
</evidence>
<keyword evidence="2" id="KW-1185">Reference proteome</keyword>
<proteinExistence type="predicted"/>
<dbReference type="Proteomes" id="UP001652621">
    <property type="component" value="Unplaced"/>
</dbReference>
<name>A0ABM3VF84_MUSDO</name>
<feature type="signal peptide" evidence="1">
    <location>
        <begin position="1"/>
        <end position="19"/>
    </location>
</feature>